<name>A0A7R9KY52_9ACAR</name>
<feature type="domain" description="C2" evidence="1">
    <location>
        <begin position="333"/>
        <end position="465"/>
    </location>
</feature>
<dbReference type="InterPro" id="IPR000008">
    <property type="entry name" value="C2_dom"/>
</dbReference>
<organism evidence="2">
    <name type="scientific">Medioppia subpectinata</name>
    <dbReference type="NCBI Taxonomy" id="1979941"/>
    <lineage>
        <taxon>Eukaryota</taxon>
        <taxon>Metazoa</taxon>
        <taxon>Ecdysozoa</taxon>
        <taxon>Arthropoda</taxon>
        <taxon>Chelicerata</taxon>
        <taxon>Arachnida</taxon>
        <taxon>Acari</taxon>
        <taxon>Acariformes</taxon>
        <taxon>Sarcoptiformes</taxon>
        <taxon>Oribatida</taxon>
        <taxon>Brachypylina</taxon>
        <taxon>Oppioidea</taxon>
        <taxon>Oppiidae</taxon>
        <taxon>Medioppia</taxon>
    </lineage>
</organism>
<proteinExistence type="predicted"/>
<dbReference type="GO" id="GO:0000149">
    <property type="term" value="F:SNARE binding"/>
    <property type="evidence" value="ECO:0007669"/>
    <property type="project" value="TreeGrafter"/>
</dbReference>
<dbReference type="GO" id="GO:0070382">
    <property type="term" value="C:exocytic vesicle"/>
    <property type="evidence" value="ECO:0007669"/>
    <property type="project" value="TreeGrafter"/>
</dbReference>
<dbReference type="SMART" id="SM00239">
    <property type="entry name" value="C2"/>
    <property type="match status" value="2"/>
</dbReference>
<dbReference type="OrthoDB" id="10259057at2759"/>
<dbReference type="EMBL" id="OC863917">
    <property type="protein sequence ID" value="CAD7631361.1"/>
    <property type="molecule type" value="Genomic_DNA"/>
</dbReference>
<dbReference type="GO" id="GO:0001786">
    <property type="term" value="F:phosphatidylserine binding"/>
    <property type="evidence" value="ECO:0007669"/>
    <property type="project" value="TreeGrafter"/>
</dbReference>
<dbReference type="GO" id="GO:0005886">
    <property type="term" value="C:plasma membrane"/>
    <property type="evidence" value="ECO:0007669"/>
    <property type="project" value="TreeGrafter"/>
</dbReference>
<dbReference type="Pfam" id="PF00168">
    <property type="entry name" value="C2"/>
    <property type="match status" value="2"/>
</dbReference>
<protein>
    <recommendedName>
        <fullName evidence="1">C2 domain-containing protein</fullName>
    </recommendedName>
</protein>
<dbReference type="AlphaFoldDB" id="A0A7R9KY52"/>
<evidence type="ECO:0000313" key="3">
    <source>
        <dbReference type="Proteomes" id="UP000759131"/>
    </source>
</evidence>
<dbReference type="SUPFAM" id="SSF49562">
    <property type="entry name" value="C2 domain (Calcium/lipid-binding domain, CaLB)"/>
    <property type="match status" value="2"/>
</dbReference>
<sequence>MCPNYYLNNLYTGLQNCRLWDCLHRRTPQNQPKEDDDDHEILRFWVPQRSFSTQSVQSLSPSFKNLKRDSLTSASTIAEDDGPIGLPQFTQRRHSDISRAMVGKSHEWPQRIIKFSSTDYFLERTNSVSSIKLSLYKEVLNNAICERSSITEEGEMSCQPKCMTDKSENSSVDETLTFGTLSFSTNYDQKKKRLNIHLDKACDLPHRGRRKTYDTIIKLNLMDKQNEANLRNSFTAKDAVSVQSSRKVKNITWSSFESYGKSSSLTRKESNISIRETLSDRVLKIKVYNSDSFSRKHVIGRTLFPLKMADIHSDISKDVMTEDITCFLINSRPSGEILLSLGYDTSCSSFTLGTLKVRNIYDKEIETIYMKIVLYVKRKRIRSRKTTLRKVVSEIDFNDTFQVNVAKEALNDLVISIAVYGKSHTFVNKHLLGRTHIGQSCPSPQGRDHWSEMCSDFTNPVNQWHIFS</sequence>
<keyword evidence="3" id="KW-1185">Reference proteome</keyword>
<evidence type="ECO:0000313" key="2">
    <source>
        <dbReference type="EMBL" id="CAD7631361.1"/>
    </source>
</evidence>
<dbReference type="PANTHER" id="PTHR10024">
    <property type="entry name" value="SYNAPTOTAGMIN"/>
    <property type="match status" value="1"/>
</dbReference>
<evidence type="ECO:0000259" key="1">
    <source>
        <dbReference type="PROSITE" id="PS50004"/>
    </source>
</evidence>
<feature type="domain" description="C2" evidence="1">
    <location>
        <begin position="177"/>
        <end position="319"/>
    </location>
</feature>
<dbReference type="Gene3D" id="2.60.40.150">
    <property type="entry name" value="C2 domain"/>
    <property type="match status" value="2"/>
</dbReference>
<dbReference type="GO" id="GO:0017156">
    <property type="term" value="P:calcium-ion regulated exocytosis"/>
    <property type="evidence" value="ECO:0007669"/>
    <property type="project" value="TreeGrafter"/>
</dbReference>
<gene>
    <name evidence="2" type="ORF">OSB1V03_LOCUS11770</name>
</gene>
<dbReference type="InterPro" id="IPR035892">
    <property type="entry name" value="C2_domain_sf"/>
</dbReference>
<dbReference type="GO" id="GO:0030276">
    <property type="term" value="F:clathrin binding"/>
    <property type="evidence" value="ECO:0007669"/>
    <property type="project" value="TreeGrafter"/>
</dbReference>
<dbReference type="Proteomes" id="UP000759131">
    <property type="component" value="Unassembled WGS sequence"/>
</dbReference>
<dbReference type="PROSITE" id="PS50004">
    <property type="entry name" value="C2"/>
    <property type="match status" value="2"/>
</dbReference>
<reference evidence="2" key="1">
    <citation type="submission" date="2020-11" db="EMBL/GenBank/DDBJ databases">
        <authorList>
            <person name="Tran Van P."/>
        </authorList>
    </citation>
    <scope>NUCLEOTIDE SEQUENCE</scope>
</reference>
<dbReference type="EMBL" id="CAJPIZ010009342">
    <property type="protein sequence ID" value="CAG2111791.1"/>
    <property type="molecule type" value="Genomic_DNA"/>
</dbReference>
<accession>A0A7R9KY52</accession>
<dbReference type="GO" id="GO:0005544">
    <property type="term" value="F:calcium-dependent phospholipid binding"/>
    <property type="evidence" value="ECO:0007669"/>
    <property type="project" value="TreeGrafter"/>
</dbReference>
<dbReference type="GO" id="GO:0005509">
    <property type="term" value="F:calcium ion binding"/>
    <property type="evidence" value="ECO:0007669"/>
    <property type="project" value="TreeGrafter"/>
</dbReference>